<dbReference type="HOGENOM" id="CLU_076370_0_0_1"/>
<keyword evidence="5 8" id="KW-0965">Cell junction</keyword>
<keyword evidence="7 8" id="KW-0472">Membrane</keyword>
<accession>H3D640</accession>
<dbReference type="GO" id="GO:0005923">
    <property type="term" value="C:bicellular tight junction"/>
    <property type="evidence" value="ECO:0007669"/>
    <property type="project" value="UniProtKB-SubCell"/>
</dbReference>
<dbReference type="InterPro" id="IPR004031">
    <property type="entry name" value="PMP22/EMP/MP20/Claudin"/>
</dbReference>
<dbReference type="InterPro" id="IPR006187">
    <property type="entry name" value="Claudin"/>
</dbReference>
<dbReference type="GO" id="GO:0005198">
    <property type="term" value="F:structural molecule activity"/>
    <property type="evidence" value="ECO:0007669"/>
    <property type="project" value="InterPro"/>
</dbReference>
<dbReference type="Gene3D" id="1.20.140.150">
    <property type="match status" value="1"/>
</dbReference>
<dbReference type="InParanoid" id="H3D640"/>
<evidence type="ECO:0000256" key="3">
    <source>
        <dbReference type="ARBA" id="ARBA00022475"/>
    </source>
</evidence>
<keyword evidence="4 8" id="KW-0812">Transmembrane</keyword>
<keyword evidence="10" id="KW-1185">Reference proteome</keyword>
<dbReference type="GO" id="GO:0005886">
    <property type="term" value="C:plasma membrane"/>
    <property type="evidence" value="ECO:0007669"/>
    <property type="project" value="UniProtKB-SubCell"/>
</dbReference>
<comment type="similarity">
    <text evidence="1 8">Belongs to the claudin family.</text>
</comment>
<dbReference type="GO" id="GO:0035148">
    <property type="term" value="P:tube formation"/>
    <property type="evidence" value="ECO:0007669"/>
    <property type="project" value="Ensembl"/>
</dbReference>
<dbReference type="GeneTree" id="ENSGT00940000165100"/>
<name>H3D640_TETNG</name>
<dbReference type="PROSITE" id="PS01346">
    <property type="entry name" value="CLAUDIN"/>
    <property type="match status" value="1"/>
</dbReference>
<evidence type="ECO:0000313" key="9">
    <source>
        <dbReference type="Ensembl" id="ENSTNIP00000015980.1"/>
    </source>
</evidence>
<organism evidence="9 10">
    <name type="scientific">Tetraodon nigroviridis</name>
    <name type="common">Spotted green pufferfish</name>
    <name type="synonym">Chelonodon nigroviridis</name>
    <dbReference type="NCBI Taxonomy" id="99883"/>
    <lineage>
        <taxon>Eukaryota</taxon>
        <taxon>Metazoa</taxon>
        <taxon>Chordata</taxon>
        <taxon>Craniata</taxon>
        <taxon>Vertebrata</taxon>
        <taxon>Euteleostomi</taxon>
        <taxon>Actinopterygii</taxon>
        <taxon>Neopterygii</taxon>
        <taxon>Teleostei</taxon>
        <taxon>Neoteleostei</taxon>
        <taxon>Acanthomorphata</taxon>
        <taxon>Eupercaria</taxon>
        <taxon>Tetraodontiformes</taxon>
        <taxon>Tetradontoidea</taxon>
        <taxon>Tetraodontidae</taxon>
        <taxon>Tetraodon</taxon>
    </lineage>
</organism>
<reference evidence="10" key="1">
    <citation type="journal article" date="2004" name="Nature">
        <title>Genome duplication in the teleost fish Tetraodon nigroviridis reveals the early vertebrate proto-karyotype.</title>
        <authorList>
            <person name="Jaillon O."/>
            <person name="Aury J.-M."/>
            <person name="Brunet F."/>
            <person name="Petit J.-L."/>
            <person name="Stange-Thomann N."/>
            <person name="Mauceli E."/>
            <person name="Bouneau L."/>
            <person name="Fischer C."/>
            <person name="Ozouf-Costaz C."/>
            <person name="Bernot A."/>
            <person name="Nicaud S."/>
            <person name="Jaffe D."/>
            <person name="Fisher S."/>
            <person name="Lutfalla G."/>
            <person name="Dossat C."/>
            <person name="Segurens B."/>
            <person name="Dasilva C."/>
            <person name="Salanoubat M."/>
            <person name="Levy M."/>
            <person name="Boudet N."/>
            <person name="Castellano S."/>
            <person name="Anthouard V."/>
            <person name="Jubin C."/>
            <person name="Castelli V."/>
            <person name="Katinka M."/>
            <person name="Vacherie B."/>
            <person name="Biemont C."/>
            <person name="Skalli Z."/>
            <person name="Cattolico L."/>
            <person name="Poulain J."/>
            <person name="De Berardinis V."/>
            <person name="Cruaud C."/>
            <person name="Duprat S."/>
            <person name="Brottier P."/>
            <person name="Coutanceau J.-P."/>
            <person name="Gouzy J."/>
            <person name="Parra G."/>
            <person name="Lardier G."/>
            <person name="Chapple C."/>
            <person name="McKernan K.J."/>
            <person name="McEwan P."/>
            <person name="Bosak S."/>
            <person name="Kellis M."/>
            <person name="Volff J.-N."/>
            <person name="Guigo R."/>
            <person name="Zody M.C."/>
            <person name="Mesirov J."/>
            <person name="Lindblad-Toh K."/>
            <person name="Birren B."/>
            <person name="Nusbaum C."/>
            <person name="Kahn D."/>
            <person name="Robinson-Rechavi M."/>
            <person name="Laudet V."/>
            <person name="Schachter V."/>
            <person name="Quetier F."/>
            <person name="Saurin W."/>
            <person name="Scarpelli C."/>
            <person name="Wincker P."/>
            <person name="Lander E.S."/>
            <person name="Weissenbach J."/>
            <person name="Roest Crollius H."/>
        </authorList>
    </citation>
    <scope>NUCLEOTIDE SEQUENCE [LARGE SCALE GENOMIC DNA]</scope>
</reference>
<evidence type="ECO:0000313" key="10">
    <source>
        <dbReference type="Proteomes" id="UP000007303"/>
    </source>
</evidence>
<dbReference type="FunFam" id="1.20.140.150:FF:000001">
    <property type="entry name" value="Claudin"/>
    <property type="match status" value="1"/>
</dbReference>
<feature type="transmembrane region" description="Helical" evidence="8">
    <location>
        <begin position="81"/>
        <end position="101"/>
    </location>
</feature>
<evidence type="ECO:0000256" key="4">
    <source>
        <dbReference type="ARBA" id="ARBA00022692"/>
    </source>
</evidence>
<dbReference type="Pfam" id="PF00822">
    <property type="entry name" value="PMP22_Claudin"/>
    <property type="match status" value="1"/>
</dbReference>
<protein>
    <recommendedName>
        <fullName evidence="8">Claudin</fullName>
    </recommendedName>
</protein>
<proteinExistence type="inferred from homology"/>
<evidence type="ECO:0000256" key="6">
    <source>
        <dbReference type="ARBA" id="ARBA00022989"/>
    </source>
</evidence>
<keyword evidence="3 8" id="KW-1003">Cell membrane</keyword>
<dbReference type="OMA" id="SNCWEFP"/>
<dbReference type="GO" id="GO:0048546">
    <property type="term" value="P:digestive tract morphogenesis"/>
    <property type="evidence" value="ECO:0007669"/>
    <property type="project" value="Ensembl"/>
</dbReference>
<feature type="transmembrane region" description="Helical" evidence="8">
    <location>
        <begin position="121"/>
        <end position="142"/>
    </location>
</feature>
<dbReference type="Ensembl" id="ENSTNIT00000016191.1">
    <property type="protein sequence ID" value="ENSTNIP00000015980.1"/>
    <property type="gene ID" value="ENSTNIG00000013001.1"/>
</dbReference>
<keyword evidence="2 8" id="KW-0796">Tight junction</keyword>
<dbReference type="Proteomes" id="UP000007303">
    <property type="component" value="Unassembled WGS sequence"/>
</dbReference>
<dbReference type="AlphaFoldDB" id="H3D640"/>
<dbReference type="PANTHER" id="PTHR12002">
    <property type="entry name" value="CLAUDIN"/>
    <property type="match status" value="1"/>
</dbReference>
<dbReference type="InterPro" id="IPR017974">
    <property type="entry name" value="Claudin_CS"/>
</dbReference>
<reference evidence="9" key="2">
    <citation type="submission" date="2025-08" db="UniProtKB">
        <authorList>
            <consortium name="Ensembl"/>
        </authorList>
    </citation>
    <scope>IDENTIFICATION</scope>
</reference>
<comment type="function">
    <text evidence="8">Claudins function as major constituents of the tight junction complexes that regulate the permeability of epithelia.</text>
</comment>
<evidence type="ECO:0000256" key="5">
    <source>
        <dbReference type="ARBA" id="ARBA00022949"/>
    </source>
</evidence>
<comment type="subcellular location">
    <subcellularLocation>
        <location evidence="8">Cell junction</location>
        <location evidence="8">Tight junction</location>
    </subcellularLocation>
    <subcellularLocation>
        <location evidence="8">Cell membrane</location>
        <topology evidence="8">Multi-pass membrane protein</topology>
    </subcellularLocation>
</comment>
<evidence type="ECO:0000256" key="7">
    <source>
        <dbReference type="ARBA" id="ARBA00023136"/>
    </source>
</evidence>
<evidence type="ECO:0000256" key="8">
    <source>
        <dbReference type="RuleBase" id="RU060637"/>
    </source>
</evidence>
<evidence type="ECO:0000256" key="2">
    <source>
        <dbReference type="ARBA" id="ARBA00022427"/>
    </source>
</evidence>
<sequence>VMDPIVEVVALVLGFLGWVMVGVCLPNRHWKTSTVDGNVITTSTIYENLWMSCATDSTGVHNCREFPSLLALNGYIQASRALMITAVVLGSFGLVAALIGVQCSKAGGDNYVLKGRIAGTAGVLFILQEGLCTLIAISWYAANITREFFDPFFPGTKYEIGEGLYIGWSSSVLALAGGACLVCSCKVGGGEKEAYPYQSRGTAYSGAAPSRSVGASTYGRNAYV</sequence>
<dbReference type="FunCoup" id="H3D640">
    <property type="interactions" value="502"/>
</dbReference>
<keyword evidence="6 8" id="KW-1133">Transmembrane helix</keyword>
<dbReference type="STRING" id="99883.ENSTNIP00000015980"/>
<dbReference type="PRINTS" id="PR01077">
    <property type="entry name" value="CLAUDIN"/>
</dbReference>
<reference evidence="9" key="3">
    <citation type="submission" date="2025-09" db="UniProtKB">
        <authorList>
            <consortium name="Ensembl"/>
        </authorList>
    </citation>
    <scope>IDENTIFICATION</scope>
</reference>
<feature type="transmembrane region" description="Helical" evidence="8">
    <location>
        <begin position="6"/>
        <end position="25"/>
    </location>
</feature>
<comment type="caution">
    <text evidence="8">Lacks conserved residue(s) required for the propagation of feature annotation.</text>
</comment>
<evidence type="ECO:0000256" key="1">
    <source>
        <dbReference type="ARBA" id="ARBA00008295"/>
    </source>
</evidence>